<dbReference type="Pfam" id="PF00126">
    <property type="entry name" value="HTH_1"/>
    <property type="match status" value="1"/>
</dbReference>
<evidence type="ECO:0000256" key="2">
    <source>
        <dbReference type="ARBA" id="ARBA00023015"/>
    </source>
</evidence>
<dbReference type="SUPFAM" id="SSF53850">
    <property type="entry name" value="Periplasmic binding protein-like II"/>
    <property type="match status" value="1"/>
</dbReference>
<dbReference type="PROSITE" id="PS50931">
    <property type="entry name" value="HTH_LYSR"/>
    <property type="match status" value="1"/>
</dbReference>
<keyword evidence="7" id="KW-1185">Reference proteome</keyword>
<dbReference type="PANTHER" id="PTHR30537">
    <property type="entry name" value="HTH-TYPE TRANSCRIPTIONAL REGULATOR"/>
    <property type="match status" value="1"/>
</dbReference>
<dbReference type="InterPro" id="IPR058163">
    <property type="entry name" value="LysR-type_TF_proteobact-type"/>
</dbReference>
<keyword evidence="3" id="KW-0238">DNA-binding</keyword>
<keyword evidence="2" id="KW-0805">Transcription regulation</keyword>
<protein>
    <submittedName>
        <fullName evidence="6">LysR family transcriptional regulator</fullName>
    </submittedName>
</protein>
<keyword evidence="4" id="KW-0804">Transcription</keyword>
<evidence type="ECO:0000259" key="5">
    <source>
        <dbReference type="PROSITE" id="PS50931"/>
    </source>
</evidence>
<dbReference type="InterPro" id="IPR000847">
    <property type="entry name" value="LysR_HTH_N"/>
</dbReference>
<dbReference type="Gene3D" id="3.40.190.290">
    <property type="match status" value="1"/>
</dbReference>
<evidence type="ECO:0000256" key="4">
    <source>
        <dbReference type="ARBA" id="ARBA00023163"/>
    </source>
</evidence>
<dbReference type="Pfam" id="PF03466">
    <property type="entry name" value="LysR_substrate"/>
    <property type="match status" value="1"/>
</dbReference>
<evidence type="ECO:0000313" key="7">
    <source>
        <dbReference type="Proteomes" id="UP001449795"/>
    </source>
</evidence>
<dbReference type="CDD" id="cd08471">
    <property type="entry name" value="PBP2_CrgA_like_2"/>
    <property type="match status" value="1"/>
</dbReference>
<evidence type="ECO:0000256" key="3">
    <source>
        <dbReference type="ARBA" id="ARBA00023125"/>
    </source>
</evidence>
<dbReference type="InterPro" id="IPR036388">
    <property type="entry name" value="WH-like_DNA-bd_sf"/>
</dbReference>
<dbReference type="SUPFAM" id="SSF46785">
    <property type="entry name" value="Winged helix' DNA-binding domain"/>
    <property type="match status" value="1"/>
</dbReference>
<dbReference type="PANTHER" id="PTHR30537:SF5">
    <property type="entry name" value="HTH-TYPE TRANSCRIPTIONAL ACTIVATOR TTDR-RELATED"/>
    <property type="match status" value="1"/>
</dbReference>
<dbReference type="InterPro" id="IPR036390">
    <property type="entry name" value="WH_DNA-bd_sf"/>
</dbReference>
<gene>
    <name evidence="6" type="ORF">AAC691_18405</name>
</gene>
<accession>A0ABZ3D3C8</accession>
<organism evidence="6 7">
    <name type="scientific">Nguyenibacter vanlangensis</name>
    <dbReference type="NCBI Taxonomy" id="1216886"/>
    <lineage>
        <taxon>Bacteria</taxon>
        <taxon>Pseudomonadati</taxon>
        <taxon>Pseudomonadota</taxon>
        <taxon>Alphaproteobacteria</taxon>
        <taxon>Acetobacterales</taxon>
        <taxon>Acetobacteraceae</taxon>
        <taxon>Nguyenibacter</taxon>
    </lineage>
</organism>
<evidence type="ECO:0000313" key="6">
    <source>
        <dbReference type="EMBL" id="XAE42215.1"/>
    </source>
</evidence>
<name>A0ABZ3D3C8_9PROT</name>
<dbReference type="Proteomes" id="UP001449795">
    <property type="component" value="Chromosome"/>
</dbReference>
<comment type="similarity">
    <text evidence="1">Belongs to the LysR transcriptional regulatory family.</text>
</comment>
<dbReference type="RefSeq" id="WP_342628006.1">
    <property type="nucleotide sequence ID" value="NZ_CP152276.1"/>
</dbReference>
<dbReference type="InterPro" id="IPR005119">
    <property type="entry name" value="LysR_subst-bd"/>
</dbReference>
<sequence length="303" mass="33147">MDRLEAMSIVLLAVERGSMTAAAKELNIPLPTVSRKISDLEAHLGTKLLQRSTRKLTLTDAGASYVEGVKRIMEQIDEVERTASGEYNRPRGELVLTAPFLFGQKYILPIVTDFLASFPEINVRLLLSDRNLHLYDDHVDMAVRLGALPDSSMIATRVGTMDTLVCASPELLASHGTPKHPKDLEKLPCVIFAGPATTTWTFRDAGAKRDFAVDITARLSVTSAEAALQATLRNTGFSRLYRYHCADALRAGTLVQVLGDFDVDPIPVHLIHAARGQMPLKMRVFLDLAASQLRAALSDLKAG</sequence>
<evidence type="ECO:0000256" key="1">
    <source>
        <dbReference type="ARBA" id="ARBA00009437"/>
    </source>
</evidence>
<reference evidence="6 7" key="1">
    <citation type="submission" date="2024-04" db="EMBL/GenBank/DDBJ databases">
        <title>Complete genome sequence of Nguyenibacter vanlangesis HBCM-1154, a strain capable of nitrogen fixation, IAA production, and phosphorus solubilization isolated from sugarcane soil.</title>
        <authorList>
            <person name="MY HANH P."/>
        </authorList>
    </citation>
    <scope>NUCLEOTIDE SEQUENCE [LARGE SCALE GENOMIC DNA]</scope>
    <source>
        <strain evidence="6 7">HBCM 1154</strain>
    </source>
</reference>
<feature type="domain" description="HTH lysR-type" evidence="5">
    <location>
        <begin position="1"/>
        <end position="59"/>
    </location>
</feature>
<dbReference type="Gene3D" id="1.10.10.10">
    <property type="entry name" value="Winged helix-like DNA-binding domain superfamily/Winged helix DNA-binding domain"/>
    <property type="match status" value="1"/>
</dbReference>
<dbReference type="EMBL" id="CP152276">
    <property type="protein sequence ID" value="XAE42215.1"/>
    <property type="molecule type" value="Genomic_DNA"/>
</dbReference>
<proteinExistence type="inferred from homology"/>